<dbReference type="RefSeq" id="WP_067393445.1">
    <property type="nucleotide sequence ID" value="NZ_JXKH01000005.1"/>
</dbReference>
<dbReference type="InterPro" id="IPR011249">
    <property type="entry name" value="Metalloenz_LuxS/M16"/>
</dbReference>
<dbReference type="GO" id="GO:0046872">
    <property type="term" value="F:metal ion binding"/>
    <property type="evidence" value="ECO:0007669"/>
    <property type="project" value="InterPro"/>
</dbReference>
<dbReference type="NCBIfam" id="NF047422">
    <property type="entry name" value="YfmF_fam"/>
    <property type="match status" value="1"/>
</dbReference>
<keyword evidence="3" id="KW-1185">Reference proteome</keyword>
<accession>A0A1L8REE9</accession>
<dbReference type="InterPro" id="IPR050361">
    <property type="entry name" value="MPP/UQCRC_Complex"/>
</dbReference>
<dbReference type="Gene3D" id="3.30.830.10">
    <property type="entry name" value="Metalloenzyme, LuxS/M16 peptidase-like"/>
    <property type="match status" value="2"/>
</dbReference>
<proteinExistence type="predicted"/>
<organism evidence="2 3">
    <name type="scientific">Enterococcus canis</name>
    <dbReference type="NCBI Taxonomy" id="214095"/>
    <lineage>
        <taxon>Bacteria</taxon>
        <taxon>Bacillati</taxon>
        <taxon>Bacillota</taxon>
        <taxon>Bacilli</taxon>
        <taxon>Lactobacillales</taxon>
        <taxon>Enterococcaceae</taxon>
        <taxon>Enterococcus</taxon>
    </lineage>
</organism>
<dbReference type="STRING" id="214095.RU97_GL002138"/>
<name>A0A1L8REE9_9ENTE</name>
<dbReference type="InterPro" id="IPR007863">
    <property type="entry name" value="Peptidase_M16_C"/>
</dbReference>
<evidence type="ECO:0000313" key="2">
    <source>
        <dbReference type="EMBL" id="OJG18065.1"/>
    </source>
</evidence>
<evidence type="ECO:0000313" key="3">
    <source>
        <dbReference type="Proteomes" id="UP000181884"/>
    </source>
</evidence>
<dbReference type="AlphaFoldDB" id="A0A1L8REE9"/>
<gene>
    <name evidence="2" type="ORF">RU97_GL002138</name>
</gene>
<dbReference type="PANTHER" id="PTHR11851">
    <property type="entry name" value="METALLOPROTEASE"/>
    <property type="match status" value="1"/>
</dbReference>
<dbReference type="EMBL" id="JXKH01000005">
    <property type="protein sequence ID" value="OJG18065.1"/>
    <property type="molecule type" value="Genomic_DNA"/>
</dbReference>
<sequence length="421" mass="47642">MTIQLQEGVQLHVLPTTKYKTIRMMVRFRAPLDEKTVTKRTLLANLMETNSRDYPTQTELSAALADLYGANFGIGINKKGTQHWFSATMNITNGSYVSEPTLLEQAVTFLGKVLFAPNMTAGVFDEKTFQREKDNLRAYLESLSEDKQTYALLKLQELYFADEPTQQIPSFGTPELLAQETPATLGAYYQQMMAEDQVDILVIGDVTTEEVQKAFEKLPFTPRPRREETIFYDAPVRNIIREAAERQDTTQSKLDLAYTTDIYYGTPEYFALQVFNGLFGGFAHSKLFMNVREKESMAYYASSSADTFRGLLLVQTGIDGKNRNKVLHLIAQELEQIRLGKITDLEFEQTKAMLLNQYLLGEDSAPNTLEKAYLNDLLPHTQLTAAEWAGRLAAVTKQDVVKVAQEVHLQAIYFLEGKQDA</sequence>
<dbReference type="Pfam" id="PF05193">
    <property type="entry name" value="Peptidase_M16_C"/>
    <property type="match status" value="1"/>
</dbReference>
<feature type="domain" description="Peptidase M16 C-terminal" evidence="1">
    <location>
        <begin position="182"/>
        <end position="354"/>
    </location>
</feature>
<dbReference type="PANTHER" id="PTHR11851:SF186">
    <property type="entry name" value="INACTIVE METALLOPROTEASE YMFF-RELATED"/>
    <property type="match status" value="1"/>
</dbReference>
<dbReference type="Proteomes" id="UP000181884">
    <property type="component" value="Unassembled WGS sequence"/>
</dbReference>
<protein>
    <recommendedName>
        <fullName evidence="1">Peptidase M16 C-terminal domain-containing protein</fullName>
    </recommendedName>
</protein>
<dbReference type="SUPFAM" id="SSF63411">
    <property type="entry name" value="LuxS/MPP-like metallohydrolase"/>
    <property type="match status" value="2"/>
</dbReference>
<reference evidence="2 3" key="1">
    <citation type="submission" date="2014-12" db="EMBL/GenBank/DDBJ databases">
        <title>Draft genome sequences of 29 type strains of Enterococci.</title>
        <authorList>
            <person name="Zhong Z."/>
            <person name="Sun Z."/>
            <person name="Liu W."/>
            <person name="Zhang W."/>
            <person name="Zhang H."/>
        </authorList>
    </citation>
    <scope>NUCLEOTIDE SEQUENCE [LARGE SCALE GENOMIC DNA]</scope>
    <source>
        <strain evidence="2 3">DSM 17029</strain>
    </source>
</reference>
<comment type="caution">
    <text evidence="2">The sequence shown here is derived from an EMBL/GenBank/DDBJ whole genome shotgun (WGS) entry which is preliminary data.</text>
</comment>
<evidence type="ECO:0000259" key="1">
    <source>
        <dbReference type="Pfam" id="PF05193"/>
    </source>
</evidence>